<keyword evidence="2" id="KW-1185">Reference proteome</keyword>
<reference evidence="2" key="1">
    <citation type="journal article" date="2016" name="Environ. Microbiol.">
        <title>The complete genome of a viable archaeum isolated from 123-million-year-old rock salt.</title>
        <authorList>
            <person name="Jaakkola S.T."/>
            <person name="Pfeiffer F."/>
            <person name="Ravantti J.J."/>
            <person name="Guo Q."/>
            <person name="Liu Y."/>
            <person name="Chen X."/>
            <person name="Ma H."/>
            <person name="Yang C."/>
            <person name="Oksanen H.M."/>
            <person name="Bamford D.H."/>
        </authorList>
    </citation>
    <scope>NUCLEOTIDE SEQUENCE</scope>
    <source>
        <strain evidence="2">JI20-1</strain>
    </source>
</reference>
<name>A0A0U5H2E8_9EURY</name>
<accession>A0A0U5H2E8</accession>
<protein>
    <submittedName>
        <fullName evidence="1">Uncharacterized protein</fullName>
    </submittedName>
</protein>
<evidence type="ECO:0000313" key="2">
    <source>
        <dbReference type="Proteomes" id="UP000066737"/>
    </source>
</evidence>
<dbReference type="KEGG" id="hhb:Hhub_1769"/>
<proteinExistence type="predicted"/>
<dbReference type="GeneID" id="91109245"/>
<dbReference type="InterPro" id="IPR054623">
    <property type="entry name" value="HAH_0734-like"/>
</dbReference>
<gene>
    <name evidence="1" type="ORF">HHUB_1769</name>
</gene>
<evidence type="ECO:0000313" key="1">
    <source>
        <dbReference type="EMBL" id="CQH51748.1"/>
    </source>
</evidence>
<dbReference type="RefSeq" id="WP_059056249.1">
    <property type="nucleotide sequence ID" value="NZ_CEML01000002.1"/>
</dbReference>
<organism evidence="1 2">
    <name type="scientific">Halobacterium hubeiense</name>
    <dbReference type="NCBI Taxonomy" id="1407499"/>
    <lineage>
        <taxon>Archaea</taxon>
        <taxon>Methanobacteriati</taxon>
        <taxon>Methanobacteriota</taxon>
        <taxon>Stenosarchaea group</taxon>
        <taxon>Halobacteria</taxon>
        <taxon>Halobacteriales</taxon>
        <taxon>Halobacteriaceae</taxon>
        <taxon>Halobacterium</taxon>
    </lineage>
</organism>
<dbReference type="Proteomes" id="UP000066737">
    <property type="component" value="Chromosome I"/>
</dbReference>
<dbReference type="OrthoDB" id="333484at2157"/>
<dbReference type="NCBIfam" id="NF045545">
    <property type="entry name" value="HAH_0734_fam"/>
    <property type="match status" value="1"/>
</dbReference>
<sequence length="88" mass="10153">MKRLIIHGDPGVRRDGVIEYDGEEKVLFQVTRNGDWHGPDEVQLWCVMGDEDELEDYEKRNFVPHWLDVETADADDITVKKRAGDLAV</sequence>
<dbReference type="STRING" id="1407499.HHUB_1769"/>
<dbReference type="AlphaFoldDB" id="A0A0U5H2E8"/>
<dbReference type="EMBL" id="LN831302">
    <property type="protein sequence ID" value="CQH51748.1"/>
    <property type="molecule type" value="Genomic_DNA"/>
</dbReference>
<dbReference type="Pfam" id="PF23384">
    <property type="entry name" value="DUF7098"/>
    <property type="match status" value="1"/>
</dbReference>